<comment type="similarity">
    <text evidence="5">Belongs to the ROH1 family.</text>
</comment>
<evidence type="ECO:0000256" key="1">
    <source>
        <dbReference type="ARBA" id="ARBA00004167"/>
    </source>
</evidence>
<name>A9U0R1_PHYPA</name>
<keyword evidence="3" id="KW-1133">Transmembrane helix</keyword>
<evidence type="ECO:0008006" key="9">
    <source>
        <dbReference type="Google" id="ProtNLM"/>
    </source>
</evidence>
<dbReference type="EnsemblPlants" id="Pp3c23_16590V3.1">
    <property type="protein sequence ID" value="PAC:32950285.CDS.1"/>
    <property type="gene ID" value="Pp3c23_16590"/>
</dbReference>
<dbReference type="EMBL" id="ABEU02000023">
    <property type="protein sequence ID" value="PNR29484.1"/>
    <property type="molecule type" value="Genomic_DNA"/>
</dbReference>
<dbReference type="EnsemblPlants" id="Pp3c23_16590V3.2">
    <property type="protein sequence ID" value="PAC:32950286.CDS.1"/>
    <property type="gene ID" value="Pp3c23_16590"/>
</dbReference>
<evidence type="ECO:0000256" key="2">
    <source>
        <dbReference type="ARBA" id="ARBA00022692"/>
    </source>
</evidence>
<reference evidence="6 8" key="2">
    <citation type="journal article" date="2018" name="Plant J.">
        <title>The Physcomitrella patens chromosome-scale assembly reveals moss genome structure and evolution.</title>
        <authorList>
            <person name="Lang D."/>
            <person name="Ullrich K.K."/>
            <person name="Murat F."/>
            <person name="Fuchs J."/>
            <person name="Jenkins J."/>
            <person name="Haas F.B."/>
            <person name="Piednoel M."/>
            <person name="Gundlach H."/>
            <person name="Van Bel M."/>
            <person name="Meyberg R."/>
            <person name="Vives C."/>
            <person name="Morata J."/>
            <person name="Symeonidi A."/>
            <person name="Hiss M."/>
            <person name="Muchero W."/>
            <person name="Kamisugi Y."/>
            <person name="Saleh O."/>
            <person name="Blanc G."/>
            <person name="Decker E.L."/>
            <person name="van Gessel N."/>
            <person name="Grimwood J."/>
            <person name="Hayes R.D."/>
            <person name="Graham S.W."/>
            <person name="Gunter L.E."/>
            <person name="McDaniel S.F."/>
            <person name="Hoernstein S.N.W."/>
            <person name="Larsson A."/>
            <person name="Li F.W."/>
            <person name="Perroud P.F."/>
            <person name="Phillips J."/>
            <person name="Ranjan P."/>
            <person name="Rokshar D.S."/>
            <person name="Rothfels C.J."/>
            <person name="Schneider L."/>
            <person name="Shu S."/>
            <person name="Stevenson D.W."/>
            <person name="Thummler F."/>
            <person name="Tillich M."/>
            <person name="Villarreal Aguilar J.C."/>
            <person name="Widiez T."/>
            <person name="Wong G.K."/>
            <person name="Wymore A."/>
            <person name="Zhang Y."/>
            <person name="Zimmer A.D."/>
            <person name="Quatrano R.S."/>
            <person name="Mayer K.F.X."/>
            <person name="Goodstein D."/>
            <person name="Casacuberta J.M."/>
            <person name="Vandepoele K."/>
            <person name="Reski R."/>
            <person name="Cuming A.C."/>
            <person name="Tuskan G.A."/>
            <person name="Maumus F."/>
            <person name="Salse J."/>
            <person name="Schmutz J."/>
            <person name="Rensing S.A."/>
        </authorList>
    </citation>
    <scope>NUCLEOTIDE SEQUENCE [LARGE SCALE GENOMIC DNA]</scope>
    <source>
        <strain evidence="7 8">cv. Gransden 2004</strain>
    </source>
</reference>
<dbReference type="GeneID" id="112275778"/>
<dbReference type="Gramene" id="Pp3c23_16590V3.1">
    <property type="protein sequence ID" value="PAC:32950285.CDS.1"/>
    <property type="gene ID" value="Pp3c23_16590"/>
</dbReference>
<dbReference type="eggNOG" id="ENOG502QPVM">
    <property type="taxonomic scope" value="Eukaryota"/>
</dbReference>
<evidence type="ECO:0000313" key="7">
    <source>
        <dbReference type="EnsemblPlants" id="PAC:32950285.CDS.1"/>
    </source>
</evidence>
<keyword evidence="8" id="KW-1185">Reference proteome</keyword>
<dbReference type="GO" id="GO:0016020">
    <property type="term" value="C:membrane"/>
    <property type="evidence" value="ECO:0007669"/>
    <property type="project" value="UniProtKB-SubCell"/>
</dbReference>
<dbReference type="STRING" id="3218.A9U0R1"/>
<dbReference type="OrthoDB" id="1701699at2759"/>
<evidence type="ECO:0000256" key="5">
    <source>
        <dbReference type="ARBA" id="ARBA00035114"/>
    </source>
</evidence>
<dbReference type="InterPro" id="IPR008511">
    <property type="entry name" value="ROH1-like"/>
</dbReference>
<sequence>MTQKEGSSLLASLGAAFNLQFSLLRSNSNNVASKQHPLLQEFENRLSDSLDSLKPACEEKGYLSIHWLLQAMSVVLATHINVEALISESQLTLCLQRDDKWLNEYLDDSAKLLDVCNVLKEGISEVEQYQMSVQRALHNLDNREISCEFKYSRARNSLSECKEAINRKDTVYRQGFPKSKLENCSSMLRNMGEKLVNPKGLEAIRGNGFLNAIYGAKVTTIFLCGLLVTALTCKPKRPLSSLSVASHYKWSPSLISLQQRVKEDTDKRKNKGSIALLRELDSVDASVRRLHGILDQYLSGRAFPLSQEQAQELALDVDELRKHSSDLGQGLTPLEGHVNELFRMLIASRLALLDIISSSRT</sequence>
<evidence type="ECO:0000256" key="4">
    <source>
        <dbReference type="ARBA" id="ARBA00023136"/>
    </source>
</evidence>
<reference evidence="6 8" key="1">
    <citation type="journal article" date="2008" name="Science">
        <title>The Physcomitrella genome reveals evolutionary insights into the conquest of land by plants.</title>
        <authorList>
            <person name="Rensing S."/>
            <person name="Lang D."/>
            <person name="Zimmer A."/>
            <person name="Terry A."/>
            <person name="Salamov A."/>
            <person name="Shapiro H."/>
            <person name="Nishiyama T."/>
            <person name="Perroud P.-F."/>
            <person name="Lindquist E."/>
            <person name="Kamisugi Y."/>
            <person name="Tanahashi T."/>
            <person name="Sakakibara K."/>
            <person name="Fujita T."/>
            <person name="Oishi K."/>
            <person name="Shin-I T."/>
            <person name="Kuroki Y."/>
            <person name="Toyoda A."/>
            <person name="Suzuki Y."/>
            <person name="Hashimoto A."/>
            <person name="Yamaguchi K."/>
            <person name="Sugano A."/>
            <person name="Kohara Y."/>
            <person name="Fujiyama A."/>
            <person name="Anterola A."/>
            <person name="Aoki S."/>
            <person name="Ashton N."/>
            <person name="Barbazuk W.B."/>
            <person name="Barker E."/>
            <person name="Bennetzen J."/>
            <person name="Bezanilla M."/>
            <person name="Blankenship R."/>
            <person name="Cho S.H."/>
            <person name="Dutcher S."/>
            <person name="Estelle M."/>
            <person name="Fawcett J.A."/>
            <person name="Gundlach H."/>
            <person name="Hanada K."/>
            <person name="Heyl A."/>
            <person name="Hicks K.A."/>
            <person name="Hugh J."/>
            <person name="Lohr M."/>
            <person name="Mayer K."/>
            <person name="Melkozernov A."/>
            <person name="Murata T."/>
            <person name="Nelson D."/>
            <person name="Pils B."/>
            <person name="Prigge M."/>
            <person name="Reiss B."/>
            <person name="Renner T."/>
            <person name="Rombauts S."/>
            <person name="Rushton P."/>
            <person name="Sanderfoot A."/>
            <person name="Schween G."/>
            <person name="Shiu S.-H."/>
            <person name="Stueber K."/>
            <person name="Theodoulou F.L."/>
            <person name="Tu H."/>
            <person name="Van de Peer Y."/>
            <person name="Verrier P.J."/>
            <person name="Waters E."/>
            <person name="Wood A."/>
            <person name="Yang L."/>
            <person name="Cove D."/>
            <person name="Cuming A."/>
            <person name="Hasebe M."/>
            <person name="Lucas S."/>
            <person name="Mishler D.B."/>
            <person name="Reski R."/>
            <person name="Grigoriev I."/>
            <person name="Quatrano R.S."/>
            <person name="Boore J.L."/>
        </authorList>
    </citation>
    <scope>NUCLEOTIDE SEQUENCE [LARGE SCALE GENOMIC DNA]</scope>
    <source>
        <strain evidence="7 8">cv. Gransden 2004</strain>
    </source>
</reference>
<protein>
    <recommendedName>
        <fullName evidence="9">Protein BYPASS-related</fullName>
    </recommendedName>
</protein>
<keyword evidence="2" id="KW-0812">Transmembrane</keyword>
<comment type="subcellular location">
    <subcellularLocation>
        <location evidence="1">Membrane</location>
        <topology evidence="1">Single-pass membrane protein</topology>
    </subcellularLocation>
</comment>
<dbReference type="AlphaFoldDB" id="A9U0R1"/>
<organism evidence="6">
    <name type="scientific">Physcomitrium patens</name>
    <name type="common">Spreading-leaved earth moss</name>
    <name type="synonym">Physcomitrella patens</name>
    <dbReference type="NCBI Taxonomy" id="3218"/>
    <lineage>
        <taxon>Eukaryota</taxon>
        <taxon>Viridiplantae</taxon>
        <taxon>Streptophyta</taxon>
        <taxon>Embryophyta</taxon>
        <taxon>Bryophyta</taxon>
        <taxon>Bryophytina</taxon>
        <taxon>Bryopsida</taxon>
        <taxon>Funariidae</taxon>
        <taxon>Funariales</taxon>
        <taxon>Funariaceae</taxon>
        <taxon>Physcomitrium</taxon>
    </lineage>
</organism>
<dbReference type="Gramene" id="Pp3c23_16590V3.2">
    <property type="protein sequence ID" value="PAC:32950286.CDS.1"/>
    <property type="gene ID" value="Pp3c23_16590"/>
</dbReference>
<dbReference type="OMA" id="HECIMAI"/>
<gene>
    <name evidence="7" type="primary">LOC112275778</name>
    <name evidence="6" type="ORF">PHYPA_028178</name>
</gene>
<dbReference type="RefSeq" id="XP_024362175.1">
    <property type="nucleotide sequence ID" value="XM_024506407.2"/>
</dbReference>
<evidence type="ECO:0000313" key="6">
    <source>
        <dbReference type="EMBL" id="PNR29484.1"/>
    </source>
</evidence>
<dbReference type="PANTHER" id="PTHR31509">
    <property type="entry name" value="BPS1-LIKE PROTEIN"/>
    <property type="match status" value="1"/>
</dbReference>
<dbReference type="Proteomes" id="UP000006727">
    <property type="component" value="Chromosome 23"/>
</dbReference>
<proteinExistence type="inferred from homology"/>
<accession>A9U0R1</accession>
<dbReference type="PaxDb" id="3218-PP1S405_30V6.1"/>
<keyword evidence="4" id="KW-0472">Membrane</keyword>
<dbReference type="HOGENOM" id="CLU_060027_0_0_1"/>
<evidence type="ECO:0000313" key="8">
    <source>
        <dbReference type="Proteomes" id="UP000006727"/>
    </source>
</evidence>
<dbReference type="Pfam" id="PF05633">
    <property type="entry name" value="ROH1-like"/>
    <property type="match status" value="2"/>
</dbReference>
<evidence type="ECO:0000256" key="3">
    <source>
        <dbReference type="ARBA" id="ARBA00022989"/>
    </source>
</evidence>
<reference evidence="7" key="3">
    <citation type="submission" date="2020-12" db="UniProtKB">
        <authorList>
            <consortium name="EnsemblPlants"/>
        </authorList>
    </citation>
    <scope>IDENTIFICATION</scope>
</reference>